<dbReference type="Pfam" id="PF07707">
    <property type="entry name" value="BACK"/>
    <property type="match status" value="1"/>
</dbReference>
<accession>A0A8J8WFD9</accession>
<dbReference type="GO" id="GO:0016567">
    <property type="term" value="P:protein ubiquitination"/>
    <property type="evidence" value="ECO:0007669"/>
    <property type="project" value="UniProtKB-UniPathway"/>
</dbReference>
<dbReference type="PANTHER" id="PTHR45632">
    <property type="entry name" value="LD33804P"/>
    <property type="match status" value="1"/>
</dbReference>
<dbReference type="Proteomes" id="UP000770661">
    <property type="component" value="Unassembled WGS sequence"/>
</dbReference>
<proteinExistence type="predicted"/>
<dbReference type="InterPro" id="IPR017096">
    <property type="entry name" value="BTB-kelch_protein"/>
</dbReference>
<dbReference type="SMART" id="SM00612">
    <property type="entry name" value="Kelch"/>
    <property type="match status" value="6"/>
</dbReference>
<name>A0A8J8WFD9_CHIOP</name>
<reference evidence="6" key="1">
    <citation type="submission" date="2020-07" db="EMBL/GenBank/DDBJ databases">
        <title>The High-quality genome of the commercially important snow crab, Chionoecetes opilio.</title>
        <authorList>
            <person name="Jeong J.-H."/>
            <person name="Ryu S."/>
        </authorList>
    </citation>
    <scope>NUCLEOTIDE SEQUENCE</scope>
    <source>
        <strain evidence="6">MADBK_172401_WGS</strain>
        <tissue evidence="6">Digestive gland</tissue>
    </source>
</reference>
<dbReference type="AlphaFoldDB" id="A0A8J8WFD9"/>
<dbReference type="InterPro" id="IPR015915">
    <property type="entry name" value="Kelch-typ_b-propeller"/>
</dbReference>
<organism evidence="6 7">
    <name type="scientific">Chionoecetes opilio</name>
    <name type="common">Atlantic snow crab</name>
    <name type="synonym">Cancer opilio</name>
    <dbReference type="NCBI Taxonomy" id="41210"/>
    <lineage>
        <taxon>Eukaryota</taxon>
        <taxon>Metazoa</taxon>
        <taxon>Ecdysozoa</taxon>
        <taxon>Arthropoda</taxon>
        <taxon>Crustacea</taxon>
        <taxon>Multicrustacea</taxon>
        <taxon>Malacostraca</taxon>
        <taxon>Eumalacostraca</taxon>
        <taxon>Eucarida</taxon>
        <taxon>Decapoda</taxon>
        <taxon>Pleocyemata</taxon>
        <taxon>Brachyura</taxon>
        <taxon>Eubrachyura</taxon>
        <taxon>Majoidea</taxon>
        <taxon>Majidae</taxon>
        <taxon>Chionoecetes</taxon>
    </lineage>
</organism>
<evidence type="ECO:0000256" key="2">
    <source>
        <dbReference type="ARBA" id="ARBA00022441"/>
    </source>
</evidence>
<gene>
    <name evidence="6" type="primary">klhl12_0</name>
    <name evidence="6" type="ORF">GWK47_025896</name>
</gene>
<evidence type="ECO:0000259" key="5">
    <source>
        <dbReference type="PROSITE" id="PS50097"/>
    </source>
</evidence>
<dbReference type="SUPFAM" id="SSF50965">
    <property type="entry name" value="Galactose oxidase, central domain"/>
    <property type="match status" value="1"/>
</dbReference>
<dbReference type="UniPathway" id="UPA00143"/>
<dbReference type="Gene3D" id="1.25.40.420">
    <property type="match status" value="1"/>
</dbReference>
<dbReference type="SUPFAM" id="SSF54695">
    <property type="entry name" value="POZ domain"/>
    <property type="match status" value="1"/>
</dbReference>
<comment type="caution">
    <text evidence="6">The sequence shown here is derived from an EMBL/GenBank/DDBJ whole genome shotgun (WGS) entry which is preliminary data.</text>
</comment>
<dbReference type="InterPro" id="IPR006652">
    <property type="entry name" value="Kelch_1"/>
</dbReference>
<evidence type="ECO:0000313" key="7">
    <source>
        <dbReference type="Proteomes" id="UP000770661"/>
    </source>
</evidence>
<feature type="domain" description="BTB" evidence="5">
    <location>
        <begin position="60"/>
        <end position="127"/>
    </location>
</feature>
<dbReference type="EMBL" id="JACEEZ010025617">
    <property type="protein sequence ID" value="KAG0699152.1"/>
    <property type="molecule type" value="Genomic_DNA"/>
</dbReference>
<dbReference type="CDD" id="cd18186">
    <property type="entry name" value="BTB_POZ_ZBTB_KLHL-like"/>
    <property type="match status" value="1"/>
</dbReference>
<dbReference type="InterPro" id="IPR011333">
    <property type="entry name" value="SKP1/BTB/POZ_sf"/>
</dbReference>
<dbReference type="GO" id="GO:0003779">
    <property type="term" value="F:actin binding"/>
    <property type="evidence" value="ECO:0007669"/>
    <property type="project" value="UniProtKB-KW"/>
</dbReference>
<evidence type="ECO:0000256" key="1">
    <source>
        <dbReference type="ARBA" id="ARBA00013699"/>
    </source>
</evidence>
<keyword evidence="3" id="KW-0677">Repeat</keyword>
<dbReference type="SMART" id="SM00225">
    <property type="entry name" value="BTB"/>
    <property type="match status" value="1"/>
</dbReference>
<dbReference type="Gene3D" id="3.30.710.10">
    <property type="entry name" value="Potassium Channel Kv1.1, Chain A"/>
    <property type="match status" value="1"/>
</dbReference>
<dbReference type="PROSITE" id="PS50097">
    <property type="entry name" value="BTB"/>
    <property type="match status" value="1"/>
</dbReference>
<dbReference type="InterPro" id="IPR011043">
    <property type="entry name" value="Gal_Oxase/kelch_b-propeller"/>
</dbReference>
<evidence type="ECO:0000256" key="4">
    <source>
        <dbReference type="ARBA" id="ARBA00043912"/>
    </source>
</evidence>
<dbReference type="SMART" id="SM00875">
    <property type="entry name" value="BACK"/>
    <property type="match status" value="1"/>
</dbReference>
<comment type="function">
    <text evidence="4">Probable substrate-specific adapter of an E3 ubiquitin-protein ligase complex which mediates the ubiquitination and subsequent proteasomal degradation of target proteins. May have a role in synapse differentiation and growth.</text>
</comment>
<dbReference type="Pfam" id="PF00651">
    <property type="entry name" value="BTB"/>
    <property type="match status" value="1"/>
</dbReference>
<keyword evidence="7" id="KW-1185">Reference proteome</keyword>
<protein>
    <recommendedName>
        <fullName evidence="1">Kelch-like protein diablo</fullName>
    </recommendedName>
</protein>
<dbReference type="Gene3D" id="2.120.10.80">
    <property type="entry name" value="Kelch-type beta propeller"/>
    <property type="match status" value="2"/>
</dbReference>
<dbReference type="OrthoDB" id="45365at2759"/>
<dbReference type="PANTHER" id="PTHR45632:SF3">
    <property type="entry name" value="KELCH-LIKE PROTEIN 32"/>
    <property type="match status" value="1"/>
</dbReference>
<evidence type="ECO:0000313" key="6">
    <source>
        <dbReference type="EMBL" id="KAG0699152.1"/>
    </source>
</evidence>
<dbReference type="InterPro" id="IPR011705">
    <property type="entry name" value="BACK"/>
</dbReference>
<dbReference type="InterPro" id="IPR000210">
    <property type="entry name" value="BTB/POZ_dom"/>
</dbReference>
<dbReference type="PIRSF" id="PIRSF037037">
    <property type="entry name" value="Kelch-like_protein_gigaxonin"/>
    <property type="match status" value="1"/>
</dbReference>
<keyword evidence="2" id="KW-0880">Kelch repeat</keyword>
<dbReference type="Pfam" id="PF01344">
    <property type="entry name" value="Kelch_1"/>
    <property type="match status" value="4"/>
</dbReference>
<sequence length="642" mass="71338">MSAPCWSCSLVGDEQTALYRAPPLGLQPLARAMVEGVADSGWHATLTRGLHEAWQSRLYTDLAIKTQDQVFHAHKIILAAASPYFRAMLSVGLVEGQTQTLILEDVSGDVLNTVLTFVYTGRASLTEHNVQEVLTLADYFQIHSLKKLCCYHLKTHLVSRTCLCVYEVAALHRCNDLAAEALALAASQCSEVIVQPDFLSLQPETLVTLLKQPYLSVTTEEMLFEGVINWASKDPDERQKWLPVLIENIDLEFLKSNRNKWLAVLEEKQLLENLKDIIDPAGLECDGVEEECDHQSLHKMPRHNTLEEVLLVMGGESNGRLLRNTECFAVGYSSWRCSIPEPAREPKPKYDRLQVLPPMQHARAYCAVATQQNMVYVLGGQTIKTFLASCECYNVLSNSWHHLSDLPEAMHGSGAAFLDGSLYLAGGKSLERYHSGLWVYNEYQDIWSGRGSMGVGRAHFGLVALHGSLYAVGGVGWARGESQVLDACEKYDPGADVWVPIASLGQVRAYLGVAVIHDHLYAIGGYNGVHWLNCVERYDPLRDQWTSVSPMISARSSFGVTVSHGRIYCLGGFSGESNLNSVEKYNPRTNMWHSVQSMQLRRYGLVAATVNVPGTVRCSNWVFVWSDSNGKASPVRQTQEDT</sequence>
<evidence type="ECO:0000256" key="3">
    <source>
        <dbReference type="ARBA" id="ARBA00022737"/>
    </source>
</evidence>